<keyword evidence="2 4" id="KW-0479">Metal-binding</keyword>
<keyword evidence="7" id="KW-1185">Reference proteome</keyword>
<evidence type="ECO:0000256" key="1">
    <source>
        <dbReference type="ARBA" id="ARBA00008056"/>
    </source>
</evidence>
<dbReference type="Pfam" id="PF14226">
    <property type="entry name" value="DIOX_N"/>
    <property type="match status" value="1"/>
</dbReference>
<keyword evidence="4" id="KW-0560">Oxidoreductase</keyword>
<dbReference type="PROSITE" id="PS51471">
    <property type="entry name" value="FE2OG_OXY"/>
    <property type="match status" value="1"/>
</dbReference>
<sequence>MALSQEEFSVSSESVMSIQELMKHPNFTIPKSYIVEPPAVSQCYLSLPSIDMNRFAFVVEFHLQLQELDSVCKQWGIFQLVNHGVSSEQLEKMRYELEAFNKLPLEEKMKRKPYLFPQLPSSLRETLEVYSLEMQKLSMRLLGLMAKALKIDEKELETFGDGVQAIGMLYYPPCPKPELVIGITHSDACGITILNQINGVDGLQIKKDGIWFPVTFLPSALVVNIGDILQILSNGVYHSVEHRAAINSEKERMSIRFFMLPKFEAEIAPSPSLLNPQNPPLYRREGMEQYSTGFIAGKLNGKTMLEHLRIEHMEKPIED</sequence>
<dbReference type="InterPro" id="IPR026992">
    <property type="entry name" value="DIOX_N"/>
</dbReference>
<organism evidence="6 7">
    <name type="scientific">Rubroshorea leprosula</name>
    <dbReference type="NCBI Taxonomy" id="152421"/>
    <lineage>
        <taxon>Eukaryota</taxon>
        <taxon>Viridiplantae</taxon>
        <taxon>Streptophyta</taxon>
        <taxon>Embryophyta</taxon>
        <taxon>Tracheophyta</taxon>
        <taxon>Spermatophyta</taxon>
        <taxon>Magnoliopsida</taxon>
        <taxon>eudicotyledons</taxon>
        <taxon>Gunneridae</taxon>
        <taxon>Pentapetalae</taxon>
        <taxon>rosids</taxon>
        <taxon>malvids</taxon>
        <taxon>Malvales</taxon>
        <taxon>Dipterocarpaceae</taxon>
        <taxon>Rubroshorea</taxon>
    </lineage>
</organism>
<dbReference type="AlphaFoldDB" id="A0AAV5I385"/>
<evidence type="ECO:0000256" key="4">
    <source>
        <dbReference type="RuleBase" id="RU003682"/>
    </source>
</evidence>
<dbReference type="InterPro" id="IPR027443">
    <property type="entry name" value="IPNS-like_sf"/>
</dbReference>
<dbReference type="GO" id="GO:0016491">
    <property type="term" value="F:oxidoreductase activity"/>
    <property type="evidence" value="ECO:0007669"/>
    <property type="project" value="UniProtKB-KW"/>
</dbReference>
<evidence type="ECO:0000313" key="6">
    <source>
        <dbReference type="EMBL" id="GKU92458.1"/>
    </source>
</evidence>
<name>A0AAV5I385_9ROSI</name>
<dbReference type="GO" id="GO:0046872">
    <property type="term" value="F:metal ion binding"/>
    <property type="evidence" value="ECO:0007669"/>
    <property type="project" value="UniProtKB-KW"/>
</dbReference>
<keyword evidence="3 4" id="KW-0408">Iron</keyword>
<comment type="similarity">
    <text evidence="1 4">Belongs to the iron/ascorbate-dependent oxidoreductase family.</text>
</comment>
<dbReference type="Gene3D" id="2.60.120.330">
    <property type="entry name" value="B-lactam Antibiotic, Isopenicillin N Synthase, Chain"/>
    <property type="match status" value="2"/>
</dbReference>
<dbReference type="SUPFAM" id="SSF51197">
    <property type="entry name" value="Clavaminate synthase-like"/>
    <property type="match status" value="1"/>
</dbReference>
<accession>A0AAV5I385</accession>
<gene>
    <name evidence="6" type="ORF">SLEP1_g6180</name>
</gene>
<dbReference type="InterPro" id="IPR044861">
    <property type="entry name" value="IPNS-like_FE2OG_OXY"/>
</dbReference>
<dbReference type="Pfam" id="PF03171">
    <property type="entry name" value="2OG-FeII_Oxy"/>
    <property type="match status" value="1"/>
</dbReference>
<dbReference type="EMBL" id="BPVZ01000006">
    <property type="protein sequence ID" value="GKU92458.1"/>
    <property type="molecule type" value="Genomic_DNA"/>
</dbReference>
<reference evidence="6 7" key="1">
    <citation type="journal article" date="2021" name="Commun. Biol.">
        <title>The genome of Shorea leprosula (Dipterocarpaceae) highlights the ecological relevance of drought in aseasonal tropical rainforests.</title>
        <authorList>
            <person name="Ng K.K.S."/>
            <person name="Kobayashi M.J."/>
            <person name="Fawcett J.A."/>
            <person name="Hatakeyama M."/>
            <person name="Paape T."/>
            <person name="Ng C.H."/>
            <person name="Ang C.C."/>
            <person name="Tnah L.H."/>
            <person name="Lee C.T."/>
            <person name="Nishiyama T."/>
            <person name="Sese J."/>
            <person name="O'Brien M.J."/>
            <person name="Copetti D."/>
            <person name="Mohd Noor M.I."/>
            <person name="Ong R.C."/>
            <person name="Putra M."/>
            <person name="Sireger I.Z."/>
            <person name="Indrioko S."/>
            <person name="Kosugi Y."/>
            <person name="Izuno A."/>
            <person name="Isagi Y."/>
            <person name="Lee S.L."/>
            <person name="Shimizu K.K."/>
        </authorList>
    </citation>
    <scope>NUCLEOTIDE SEQUENCE [LARGE SCALE GENOMIC DNA]</scope>
    <source>
        <strain evidence="6">214</strain>
    </source>
</reference>
<dbReference type="Proteomes" id="UP001054252">
    <property type="component" value="Unassembled WGS sequence"/>
</dbReference>
<dbReference type="PANTHER" id="PTHR47991">
    <property type="entry name" value="OXOGLUTARATE/IRON-DEPENDENT DIOXYGENASE"/>
    <property type="match status" value="1"/>
</dbReference>
<evidence type="ECO:0000259" key="5">
    <source>
        <dbReference type="PROSITE" id="PS51471"/>
    </source>
</evidence>
<feature type="domain" description="Fe2OG dioxygenase" evidence="5">
    <location>
        <begin position="162"/>
        <end position="261"/>
    </location>
</feature>
<dbReference type="InterPro" id="IPR005123">
    <property type="entry name" value="Oxoglu/Fe-dep_dioxygenase_dom"/>
</dbReference>
<proteinExistence type="inferred from homology"/>
<evidence type="ECO:0000256" key="3">
    <source>
        <dbReference type="ARBA" id="ARBA00023004"/>
    </source>
</evidence>
<dbReference type="InterPro" id="IPR050295">
    <property type="entry name" value="Plant_2OG-oxidoreductases"/>
</dbReference>
<comment type="caution">
    <text evidence="6">The sequence shown here is derived from an EMBL/GenBank/DDBJ whole genome shotgun (WGS) entry which is preliminary data.</text>
</comment>
<protein>
    <recommendedName>
        <fullName evidence="5">Fe2OG dioxygenase domain-containing protein</fullName>
    </recommendedName>
</protein>
<evidence type="ECO:0000313" key="7">
    <source>
        <dbReference type="Proteomes" id="UP001054252"/>
    </source>
</evidence>
<evidence type="ECO:0000256" key="2">
    <source>
        <dbReference type="ARBA" id="ARBA00022723"/>
    </source>
</evidence>